<evidence type="ECO:0000256" key="2">
    <source>
        <dbReference type="ARBA" id="ARBA00022598"/>
    </source>
</evidence>
<organism evidence="5 6">
    <name type="scientific">Gordonia westfalica</name>
    <dbReference type="NCBI Taxonomy" id="158898"/>
    <lineage>
        <taxon>Bacteria</taxon>
        <taxon>Bacillati</taxon>
        <taxon>Actinomycetota</taxon>
        <taxon>Actinomycetes</taxon>
        <taxon>Mycobacteriales</taxon>
        <taxon>Gordoniaceae</taxon>
        <taxon>Gordonia</taxon>
    </lineage>
</organism>
<dbReference type="Pfam" id="PF13193">
    <property type="entry name" value="AMP-binding_C"/>
    <property type="match status" value="1"/>
</dbReference>
<dbReference type="InterPro" id="IPR020845">
    <property type="entry name" value="AMP-binding_CS"/>
</dbReference>
<accession>A0ABU2GTN7</accession>
<dbReference type="Proteomes" id="UP001265083">
    <property type="component" value="Unassembled WGS sequence"/>
</dbReference>
<dbReference type="PROSITE" id="PS00455">
    <property type="entry name" value="AMP_BINDING"/>
    <property type="match status" value="1"/>
</dbReference>
<protein>
    <submittedName>
        <fullName evidence="5">Acyl-CoA synthetase</fullName>
    </submittedName>
</protein>
<dbReference type="InterPro" id="IPR042099">
    <property type="entry name" value="ANL_N_sf"/>
</dbReference>
<dbReference type="EMBL" id="JAVLUS010000010">
    <property type="protein sequence ID" value="MDS1114821.1"/>
    <property type="molecule type" value="Genomic_DNA"/>
</dbReference>
<dbReference type="Gene3D" id="3.40.50.12780">
    <property type="entry name" value="N-terminal domain of ligase-like"/>
    <property type="match status" value="1"/>
</dbReference>
<feature type="domain" description="AMP-binding enzyme C-terminal" evidence="4">
    <location>
        <begin position="420"/>
        <end position="498"/>
    </location>
</feature>
<dbReference type="InterPro" id="IPR000873">
    <property type="entry name" value="AMP-dep_synth/lig_dom"/>
</dbReference>
<dbReference type="InterPro" id="IPR025110">
    <property type="entry name" value="AMP-bd_C"/>
</dbReference>
<gene>
    <name evidence="5" type="ORF">RD149_13690</name>
</gene>
<evidence type="ECO:0000313" key="6">
    <source>
        <dbReference type="Proteomes" id="UP001265083"/>
    </source>
</evidence>
<dbReference type="PANTHER" id="PTHR43201">
    <property type="entry name" value="ACYL-COA SYNTHETASE"/>
    <property type="match status" value="1"/>
</dbReference>
<comment type="caution">
    <text evidence="5">The sequence shown here is derived from an EMBL/GenBank/DDBJ whole genome shotgun (WGS) entry which is preliminary data.</text>
</comment>
<evidence type="ECO:0000259" key="4">
    <source>
        <dbReference type="Pfam" id="PF13193"/>
    </source>
</evidence>
<evidence type="ECO:0000259" key="3">
    <source>
        <dbReference type="Pfam" id="PF00501"/>
    </source>
</evidence>
<dbReference type="RefSeq" id="WP_310950894.1">
    <property type="nucleotide sequence ID" value="NZ_JAVLUS010000010.1"/>
</dbReference>
<sequence length="515" mass="55981">MYPGTHAQNTPDKPAIIMAGSGRTVTYRELDDHSADLAAALHGMGLRKGDVIALLSENAPECLEIYWAAVRSGLYVTAVNWHLAPGEVAYIVDDSDARVLFASAGVGDLATKVVDELGDTDIRTVAFGGDIAGFDSYEDVLAQAGPRLIDQPRGSDMLYSSGTTGRPKGVKPSLLPIQVDEPGDPITGLIQHVFKVTPDDVYLSPAPMYHAAPLKWGGAVQALGGTVVILEKFDAERALEAIERHKVTITQMVPTMFVRILQLPEDRRAAHDTSSLRLAVHAAAPCPPEVKQAMIDWWGPILVEYYSATENHGTTIITTPEWLTKRGSVGKSALGPVHVCDDDGNELPAGEVGLIYFEREQRPFEYHKDPEKTKAAEHPAHPNWTTVGDLGYVDEDGYVFLTDRKAFMIISGGVNIYPQEVENVLTLHPAIFDVAVIGVPDPEMGQQVKAVVQLRDGVEPSESLAEEIIAYVRDRIAHFKAPKTVDFVDELPRTATGKLVKREIEKKYLAAGAPA</sequence>
<dbReference type="Gene3D" id="3.30.300.30">
    <property type="match status" value="1"/>
</dbReference>
<evidence type="ECO:0000313" key="5">
    <source>
        <dbReference type="EMBL" id="MDS1114821.1"/>
    </source>
</evidence>
<keyword evidence="2" id="KW-0436">Ligase</keyword>
<comment type="similarity">
    <text evidence="1">Belongs to the ATP-dependent AMP-binding enzyme family.</text>
</comment>
<dbReference type="Pfam" id="PF00501">
    <property type="entry name" value="AMP-binding"/>
    <property type="match status" value="1"/>
</dbReference>
<feature type="domain" description="AMP-dependent synthetase/ligase" evidence="3">
    <location>
        <begin position="6"/>
        <end position="358"/>
    </location>
</feature>
<name>A0ABU2GTN7_9ACTN</name>
<dbReference type="InterPro" id="IPR045851">
    <property type="entry name" value="AMP-bd_C_sf"/>
</dbReference>
<keyword evidence="6" id="KW-1185">Reference proteome</keyword>
<dbReference type="SUPFAM" id="SSF56801">
    <property type="entry name" value="Acetyl-CoA synthetase-like"/>
    <property type="match status" value="1"/>
</dbReference>
<proteinExistence type="inferred from homology"/>
<evidence type="ECO:0000256" key="1">
    <source>
        <dbReference type="ARBA" id="ARBA00006432"/>
    </source>
</evidence>
<reference evidence="5 6" key="1">
    <citation type="submission" date="2023-08" db="EMBL/GenBank/DDBJ databases">
        <title>Bioegradation of LLDPE and BLDPE plastic by marine bacteria from coast plastic debris.</title>
        <authorList>
            <person name="Rong Z."/>
        </authorList>
    </citation>
    <scope>NUCLEOTIDE SEQUENCE [LARGE SCALE GENOMIC DNA]</scope>
    <source>
        <strain evidence="5 6">Z-2</strain>
    </source>
</reference>
<dbReference type="PANTHER" id="PTHR43201:SF5">
    <property type="entry name" value="MEDIUM-CHAIN ACYL-COA LIGASE ACSF2, MITOCHONDRIAL"/>
    <property type="match status" value="1"/>
</dbReference>